<feature type="compositionally biased region" description="Low complexity" evidence="3">
    <location>
        <begin position="1414"/>
        <end position="1424"/>
    </location>
</feature>
<dbReference type="InterPro" id="IPR036770">
    <property type="entry name" value="Ankyrin_rpt-contain_sf"/>
</dbReference>
<dbReference type="CDD" id="cd18186">
    <property type="entry name" value="BTB_POZ_ZBTB_KLHL-like"/>
    <property type="match status" value="2"/>
</dbReference>
<evidence type="ECO:0000256" key="1">
    <source>
        <dbReference type="ARBA" id="ARBA00022737"/>
    </source>
</evidence>
<dbReference type="SUPFAM" id="SSF54695">
    <property type="entry name" value="POZ domain"/>
    <property type="match status" value="2"/>
</dbReference>
<reference evidence="5 6" key="1">
    <citation type="submission" date="2019-02" db="EMBL/GenBank/DDBJ databases">
        <title>Genome sequencing of the rare red list fungi Antrodiella citrinella (Flaviporus citrinellus).</title>
        <authorList>
            <person name="Buettner E."/>
            <person name="Kellner H."/>
        </authorList>
    </citation>
    <scope>NUCLEOTIDE SEQUENCE [LARGE SCALE GENOMIC DNA]</scope>
    <source>
        <strain evidence="5 6">DSM 108506</strain>
    </source>
</reference>
<feature type="region of interest" description="Disordered" evidence="3">
    <location>
        <begin position="1082"/>
        <end position="1130"/>
    </location>
</feature>
<feature type="compositionally biased region" description="Polar residues" evidence="3">
    <location>
        <begin position="1146"/>
        <end position="1165"/>
    </location>
</feature>
<dbReference type="Gene3D" id="3.30.710.10">
    <property type="entry name" value="Potassium Channel Kv1.1, Chain A"/>
    <property type="match status" value="2"/>
</dbReference>
<feature type="compositionally biased region" description="Pro residues" evidence="3">
    <location>
        <begin position="1273"/>
        <end position="1282"/>
    </location>
</feature>
<feature type="repeat" description="RCC1" evidence="2">
    <location>
        <begin position="122"/>
        <end position="188"/>
    </location>
</feature>
<dbReference type="SUPFAM" id="SSF48403">
    <property type="entry name" value="Ankyrin repeat"/>
    <property type="match status" value="1"/>
</dbReference>
<feature type="compositionally biased region" description="Basic and acidic residues" evidence="3">
    <location>
        <begin position="1345"/>
        <end position="1369"/>
    </location>
</feature>
<keyword evidence="6" id="KW-1185">Reference proteome</keyword>
<dbReference type="InterPro" id="IPR011333">
    <property type="entry name" value="SKP1/BTB/POZ_sf"/>
</dbReference>
<name>A0A4S4MVQ3_9APHY</name>
<feature type="domain" description="BTB" evidence="4">
    <location>
        <begin position="685"/>
        <end position="780"/>
    </location>
</feature>
<organism evidence="5 6">
    <name type="scientific">Antrodiella citrinella</name>
    <dbReference type="NCBI Taxonomy" id="2447956"/>
    <lineage>
        <taxon>Eukaryota</taxon>
        <taxon>Fungi</taxon>
        <taxon>Dikarya</taxon>
        <taxon>Basidiomycota</taxon>
        <taxon>Agaricomycotina</taxon>
        <taxon>Agaricomycetes</taxon>
        <taxon>Polyporales</taxon>
        <taxon>Steccherinaceae</taxon>
        <taxon>Antrodiella</taxon>
    </lineage>
</organism>
<feature type="region of interest" description="Disordered" evidence="3">
    <location>
        <begin position="1388"/>
        <end position="1464"/>
    </location>
</feature>
<dbReference type="InterPro" id="IPR002110">
    <property type="entry name" value="Ankyrin_rpt"/>
</dbReference>
<feature type="repeat" description="RCC1" evidence="2">
    <location>
        <begin position="191"/>
        <end position="255"/>
    </location>
</feature>
<gene>
    <name evidence="5" type="ORF">EUX98_g3763</name>
</gene>
<dbReference type="Pfam" id="PF00651">
    <property type="entry name" value="BTB"/>
    <property type="match status" value="1"/>
</dbReference>
<comment type="caution">
    <text evidence="5">The sequence shown here is derived from an EMBL/GenBank/DDBJ whole genome shotgun (WGS) entry which is preliminary data.</text>
</comment>
<dbReference type="Gene3D" id="1.25.40.20">
    <property type="entry name" value="Ankyrin repeat-containing domain"/>
    <property type="match status" value="1"/>
</dbReference>
<dbReference type="EMBL" id="SGPM01000082">
    <property type="protein sequence ID" value="THH30426.1"/>
    <property type="molecule type" value="Genomic_DNA"/>
</dbReference>
<dbReference type="InterPro" id="IPR000408">
    <property type="entry name" value="Reg_chr_condens"/>
</dbReference>
<dbReference type="SMART" id="SM00248">
    <property type="entry name" value="ANK"/>
    <property type="match status" value="2"/>
</dbReference>
<dbReference type="SUPFAM" id="SSF50985">
    <property type="entry name" value="RCC1/BLIP-II"/>
    <property type="match status" value="1"/>
</dbReference>
<dbReference type="Pfam" id="PF13540">
    <property type="entry name" value="RCC1_2"/>
    <property type="match status" value="1"/>
</dbReference>
<evidence type="ECO:0000313" key="6">
    <source>
        <dbReference type="Proteomes" id="UP000308730"/>
    </source>
</evidence>
<proteinExistence type="predicted"/>
<dbReference type="PANTHER" id="PTHR22872">
    <property type="entry name" value="BTK-BINDING PROTEIN-RELATED"/>
    <property type="match status" value="1"/>
</dbReference>
<keyword evidence="1" id="KW-0677">Repeat</keyword>
<feature type="compositionally biased region" description="Low complexity" evidence="3">
    <location>
        <begin position="1288"/>
        <end position="1302"/>
    </location>
</feature>
<dbReference type="PANTHER" id="PTHR22872:SF2">
    <property type="entry name" value="INHIBITOR OF BRUTON TYROSINE KINASE"/>
    <property type="match status" value="1"/>
</dbReference>
<dbReference type="OrthoDB" id="1893551at2759"/>
<dbReference type="InterPro" id="IPR051625">
    <property type="entry name" value="Signaling_Regulatory_Domain"/>
</dbReference>
<dbReference type="PROSITE" id="PS50012">
    <property type="entry name" value="RCC1_3"/>
    <property type="match status" value="3"/>
</dbReference>
<feature type="repeat" description="RCC1" evidence="2">
    <location>
        <begin position="256"/>
        <end position="325"/>
    </location>
</feature>
<evidence type="ECO:0000256" key="3">
    <source>
        <dbReference type="SAM" id="MobiDB-lite"/>
    </source>
</evidence>
<evidence type="ECO:0000313" key="5">
    <source>
        <dbReference type="EMBL" id="THH30426.1"/>
    </source>
</evidence>
<evidence type="ECO:0000259" key="4">
    <source>
        <dbReference type="PROSITE" id="PS50097"/>
    </source>
</evidence>
<accession>A0A4S4MVQ3</accession>
<feature type="region of interest" description="Disordered" evidence="3">
    <location>
        <begin position="1336"/>
        <end position="1369"/>
    </location>
</feature>
<feature type="region of interest" description="Disordered" evidence="3">
    <location>
        <begin position="1145"/>
        <end position="1165"/>
    </location>
</feature>
<dbReference type="InterPro" id="IPR000210">
    <property type="entry name" value="BTB/POZ_dom"/>
</dbReference>
<evidence type="ECO:0000256" key="2">
    <source>
        <dbReference type="PROSITE-ProRule" id="PRU00235"/>
    </source>
</evidence>
<dbReference type="SMART" id="SM00225">
    <property type="entry name" value="BTB"/>
    <property type="match status" value="2"/>
</dbReference>
<feature type="region of interest" description="Disordered" evidence="3">
    <location>
        <begin position="1184"/>
        <end position="1319"/>
    </location>
</feature>
<dbReference type="PRINTS" id="PR00633">
    <property type="entry name" value="RCCNDNSATION"/>
</dbReference>
<protein>
    <recommendedName>
        <fullName evidence="4">BTB domain-containing protein</fullName>
    </recommendedName>
</protein>
<dbReference type="Pfam" id="PF12796">
    <property type="entry name" value="Ank_2"/>
    <property type="match status" value="1"/>
</dbReference>
<dbReference type="CDD" id="cd18500">
    <property type="entry name" value="BACK_IBtk"/>
    <property type="match status" value="1"/>
</dbReference>
<feature type="domain" description="BTB" evidence="4">
    <location>
        <begin position="864"/>
        <end position="937"/>
    </location>
</feature>
<dbReference type="InterPro" id="IPR009091">
    <property type="entry name" value="RCC1/BLIP-II"/>
</dbReference>
<dbReference type="PROSITE" id="PS50097">
    <property type="entry name" value="BTB"/>
    <property type="match status" value="2"/>
</dbReference>
<sequence>MHFTNFSSPLSTAGRLESVDVNARDSLGRTVLHLAASSSDASATEYVRMLLAHSTINPNLQDYESHWTALHRALYCGNVASALLLLQRSDIDCNLKDLEGYRAFDLYNSTVHGTKPEASSRMDLFTWGANRNAALGLGDGDDRVHPDQVVIERLPKVSEQDTLDTRFEPVRVDQVVMSKLHTAVVTHETRANVRACGFGSGGRLGQANHTQYTLLPLPLLPQSASNASSGSTSSTAIVIASLALGQDHTLALTSTGDVYSWGMNRFSQLGYPIDPLSTPGVPRHQQEDVSMVQSAPRKITAPSLKGKHVTGIAACRTASVCWSRDEVWTWGTNGGQLGYDKSAHPTQILPRKVTKVVLPVLQISIMETAMACLLESHDVICIYNDATFKINFPTQTFPSSMPTYRPPQAVRNASIKKVTASPSGDGFAALSENGELFLCTMSTRDVSHQQSGRDSQVKVQRVWALRKQFSAVKDVELSVDGSIIICTESGHVFIRSRNPNLSAPSSSSGSLLSSTNPNSGSNAKTFKFQRISFIQRVVRVCANSLGAYGALRVDADPTALGPGHGLEVTGAMIQESLKGVRSWLAFGEDSRRRMFLGTGDIPSVHPGAMTATDREDDEADQDDAIARDINEFNKLTEVLERQRLSQMDPSSVTSASVMLFRLDSSASKWFDPASLPISSSSAFGADLVVHVKAFHFSAHRLMLATRSDVLLSVMEDGRIVESSTKEGKIKVYLGPAQSSSKAHHASSSRAPWHTQTHLSISGVHPLTILVLLTYIYTDELLTYWDPRVAPHIFRRLSMINMSVRPMQIQRELQRLASLLGLNDALIRALEGSSKRVLEPSLAKELLALSDAVQTPSVVAKSLSPDVVLVLSDIQVPCHSTILRSRSPFFRAFFDDEDWTRERWTDEGVINVDLKHLGWKVGRFVLWYLYGGDVEMFERLDFVRSVDDLVEFMFDIMAAATELLLDRLVLICSSVILKRVTVANVCSILAEATHFHAEALTGQIQRYIAVNLETLLETHMLDDLPFDLIKQLSAYIRSEQEVKSPISRSGQLTKKALEANKDWLALQDIPGLILRSSRIEGKNLAKLSPPGPGRKRVKSGAGSMTSPPPSPAVRPQFEARAPQPSAAMGAGDGEVFMMDDTVPSFALDQTQAPPSPSTQAKSSSGWKVSTTYKVDMKTIIAEAETSKKPALGTPRQDSAKPADVTNWRTPQRPDASAILRTPSGGSPWKVPSVTSPAFTLKTPPTTPVMRPVRSKEDVTHALRLSQADTRQEPPASPRIPPSMGPVFIPKKTTSSPSKNTPSPGFRRVSSGISGSAWTLPPVQPIVQPSITEGAPMSFAAIQQLQREQDAPPAKDKRSLKQIQEEEQAKQVEEDFLKWWAAEEERARLEEAAMAGTESASTEQRPKRERGKGKGKVQAAQKAGPQLQEGVSASRSVPPTDSPSGKSGGAQRRKGRSGPPNVNAKE</sequence>
<dbReference type="Gene3D" id="2.130.10.30">
    <property type="entry name" value="Regulator of chromosome condensation 1/beta-lactamase-inhibitor protein II"/>
    <property type="match status" value="1"/>
</dbReference>
<dbReference type="Proteomes" id="UP000308730">
    <property type="component" value="Unassembled WGS sequence"/>
</dbReference>
<feature type="compositionally biased region" description="Polar residues" evidence="3">
    <location>
        <begin position="1427"/>
        <end position="1443"/>
    </location>
</feature>